<dbReference type="OrthoDB" id="5106955at2759"/>
<feature type="region of interest" description="Disordered" evidence="1">
    <location>
        <begin position="257"/>
        <end position="333"/>
    </location>
</feature>
<feature type="region of interest" description="Disordered" evidence="1">
    <location>
        <begin position="1"/>
        <end position="20"/>
    </location>
</feature>
<feature type="compositionally biased region" description="Polar residues" evidence="1">
    <location>
        <begin position="8"/>
        <end position="19"/>
    </location>
</feature>
<reference evidence="2" key="1">
    <citation type="journal article" date="2020" name="BMC Genomics">
        <title>Correction to: Identification and distribution of gene clusters required for synthesis of sphingolipid metabolism inhibitors in diverse species of the filamentous fungus Fusarium.</title>
        <authorList>
            <person name="Kim H.S."/>
            <person name="Lohmar J.M."/>
            <person name="Busman M."/>
            <person name="Brown D.W."/>
            <person name="Naumann T.A."/>
            <person name="Divon H.H."/>
            <person name="Lysoe E."/>
            <person name="Uhlig S."/>
            <person name="Proctor R.H."/>
        </authorList>
    </citation>
    <scope>NUCLEOTIDE SEQUENCE</scope>
    <source>
        <strain evidence="2">NRRL 45417</strain>
    </source>
</reference>
<protein>
    <submittedName>
        <fullName evidence="2">Uncharacterized protein</fullName>
    </submittedName>
</protein>
<dbReference type="EMBL" id="JABFAI010000125">
    <property type="protein sequence ID" value="KAF4954169.1"/>
    <property type="molecule type" value="Genomic_DNA"/>
</dbReference>
<organism evidence="2 3">
    <name type="scientific">Fusarium gaditjirri</name>
    <dbReference type="NCBI Taxonomy" id="282569"/>
    <lineage>
        <taxon>Eukaryota</taxon>
        <taxon>Fungi</taxon>
        <taxon>Dikarya</taxon>
        <taxon>Ascomycota</taxon>
        <taxon>Pezizomycotina</taxon>
        <taxon>Sordariomycetes</taxon>
        <taxon>Hypocreomycetidae</taxon>
        <taxon>Hypocreales</taxon>
        <taxon>Nectriaceae</taxon>
        <taxon>Fusarium</taxon>
        <taxon>Fusarium nisikadoi species complex</taxon>
    </lineage>
</organism>
<evidence type="ECO:0000313" key="2">
    <source>
        <dbReference type="EMBL" id="KAF4954169.1"/>
    </source>
</evidence>
<comment type="caution">
    <text evidence="2">The sequence shown here is derived from an EMBL/GenBank/DDBJ whole genome shotgun (WGS) entry which is preliminary data.</text>
</comment>
<evidence type="ECO:0000313" key="3">
    <source>
        <dbReference type="Proteomes" id="UP000604273"/>
    </source>
</evidence>
<evidence type="ECO:0000256" key="1">
    <source>
        <dbReference type="SAM" id="MobiDB-lite"/>
    </source>
</evidence>
<dbReference type="AlphaFoldDB" id="A0A8H4WY67"/>
<dbReference type="Proteomes" id="UP000604273">
    <property type="component" value="Unassembled WGS sequence"/>
</dbReference>
<keyword evidence="3" id="KW-1185">Reference proteome</keyword>
<sequence>MPFHEQTRNPSVAVRQQDQCPPARGGWEKVMLYLIWPCWCITRLIRWLTGASPPDHPMPESRSTWETWACSMENLPGEVPIAWIPLRTNRYHSARLRDQGMARESHSQPLGSPRARSFDFSILGCVENGYFIPPITHSDDDAPIPSCSHMLGTQVYPSPGEATRLTADTVRWPFLSSSESDEEPDDESNMEMEAVTSIAKLPGFLLPSSSELNDNSDEELHGGIRTVASMAMVFKNPRRALPIATGGFCEALQPHTSLASPPPIEDFSSDPDSPLNAPSLAFGVASITETAEDGCEGEDEREEETSTAARSVLLSPVGRPTLIQLPARPQVSP</sequence>
<name>A0A8H4WY67_9HYPO</name>
<proteinExistence type="predicted"/>
<accession>A0A8H4WY67</accession>
<reference evidence="2" key="2">
    <citation type="submission" date="2020-05" db="EMBL/GenBank/DDBJ databases">
        <authorList>
            <person name="Kim H.-S."/>
            <person name="Proctor R.H."/>
            <person name="Brown D.W."/>
        </authorList>
    </citation>
    <scope>NUCLEOTIDE SEQUENCE</scope>
    <source>
        <strain evidence="2">NRRL 45417</strain>
    </source>
</reference>
<gene>
    <name evidence="2" type="ORF">FGADI_5492</name>
</gene>
<feature type="compositionally biased region" description="Acidic residues" evidence="1">
    <location>
        <begin position="290"/>
        <end position="305"/>
    </location>
</feature>